<sequence length="353" mass="37431">MAKQRQINNRKARGAPKRRRVSTANNVQAVGRTPTRPGLASRPQRRRAMRTSGNYRLLNCMNANMPQHLSLPRAIGPYSITRSTAVMEVNSCGSILFGTFMERGSGEWTNIGAVTAFTASTGAINASGNAAVFTMPGIDNTTLGTATTLVPSAMTIQLMNPEALNTTKGIVYAGVMNQVPQIGDSTQSWTDFGKNFVSFNKPRLLSAGKICLSGVTADLCPMNMEALAHFSGIQGYKPTDIPGGTGAYTWDMEPANASSLAADPAGFAPFVVYNPDCVSLQFLVTTEYRLRFDISHPASSTHTFHRPASLATWSNVISGMTALGNGVKDIATVVANAGEARAAVSGAQLALGY</sequence>
<accession>A0A221LFI4</accession>
<protein>
    <submittedName>
        <fullName evidence="2">Putative capsid</fullName>
    </submittedName>
</protein>
<name>A0A221LFI4_9VIRU</name>
<dbReference type="EMBL" id="MF190011">
    <property type="protein sequence ID" value="ASM94042.1"/>
    <property type="molecule type" value="Genomic_RNA"/>
</dbReference>
<proteinExistence type="predicted"/>
<evidence type="ECO:0000256" key="1">
    <source>
        <dbReference type="SAM" id="MobiDB-lite"/>
    </source>
</evidence>
<reference evidence="2" key="1">
    <citation type="submission" date="2017-05" db="EMBL/GenBank/DDBJ databases">
        <title>New viruses from a metagenomic survey of invertebrates and Fucus.</title>
        <authorList>
            <person name="Waldron F.M."/>
            <person name="Obbard D.J."/>
        </authorList>
    </citation>
    <scope>NUCLEOTIDE SEQUENCE</scope>
    <source>
        <strain evidence="2">N59</strain>
    </source>
</reference>
<evidence type="ECO:0000313" key="2">
    <source>
        <dbReference type="EMBL" id="ASM94042.1"/>
    </source>
</evidence>
<feature type="compositionally biased region" description="Basic residues" evidence="1">
    <location>
        <begin position="8"/>
        <end position="21"/>
    </location>
</feature>
<feature type="region of interest" description="Disordered" evidence="1">
    <location>
        <begin position="1"/>
        <end position="47"/>
    </location>
</feature>
<organism evidence="2">
    <name type="scientific">Barns Ness breadcrumb sponge weivirus-like virus 10</name>
    <dbReference type="NCBI Taxonomy" id="2021888"/>
    <lineage>
        <taxon>Viruses</taxon>
        <taxon>Riboviria</taxon>
    </lineage>
</organism>